<protein>
    <submittedName>
        <fullName evidence="1">Uncharacterized protein</fullName>
    </submittedName>
</protein>
<organism evidence="1 2">
    <name type="scientific">Zea mays</name>
    <name type="common">Maize</name>
    <dbReference type="NCBI Taxonomy" id="4577"/>
    <lineage>
        <taxon>Eukaryota</taxon>
        <taxon>Viridiplantae</taxon>
        <taxon>Streptophyta</taxon>
        <taxon>Embryophyta</taxon>
        <taxon>Tracheophyta</taxon>
        <taxon>Spermatophyta</taxon>
        <taxon>Magnoliopsida</taxon>
        <taxon>Liliopsida</taxon>
        <taxon>Poales</taxon>
        <taxon>Poaceae</taxon>
        <taxon>PACMAD clade</taxon>
        <taxon>Panicoideae</taxon>
        <taxon>Andropogonodae</taxon>
        <taxon>Andropogoneae</taxon>
        <taxon>Tripsacinae</taxon>
        <taxon>Zea</taxon>
    </lineage>
</organism>
<accession>A0A804M170</accession>
<name>A0A804M170_MAIZE</name>
<evidence type="ECO:0000313" key="1">
    <source>
        <dbReference type="EnsemblPlants" id="Zm00001eb051420_P001"/>
    </source>
</evidence>
<dbReference type="InParanoid" id="A0A804M170"/>
<proteinExistence type="predicted"/>
<evidence type="ECO:0000313" key="2">
    <source>
        <dbReference type="Proteomes" id="UP000007305"/>
    </source>
</evidence>
<reference evidence="1" key="3">
    <citation type="submission" date="2021-05" db="UniProtKB">
        <authorList>
            <consortium name="EnsemblPlants"/>
        </authorList>
    </citation>
    <scope>IDENTIFICATION</scope>
    <source>
        <strain evidence="1">cv. B73</strain>
    </source>
</reference>
<reference evidence="2" key="1">
    <citation type="submission" date="2015-12" db="EMBL/GenBank/DDBJ databases">
        <title>Update maize B73 reference genome by single molecule sequencing technologies.</title>
        <authorList>
            <consortium name="Maize Genome Sequencing Project"/>
            <person name="Ware D."/>
        </authorList>
    </citation>
    <scope>NUCLEOTIDE SEQUENCE [LARGE SCALE GENOMIC DNA]</scope>
    <source>
        <strain evidence="2">cv. B73</strain>
    </source>
</reference>
<reference evidence="1" key="2">
    <citation type="submission" date="2019-07" db="EMBL/GenBank/DDBJ databases">
        <authorList>
            <person name="Seetharam A."/>
            <person name="Woodhouse M."/>
            <person name="Cannon E."/>
        </authorList>
    </citation>
    <scope>NUCLEOTIDE SEQUENCE [LARGE SCALE GENOMIC DNA]</scope>
    <source>
        <strain evidence="1">cv. B73</strain>
    </source>
</reference>
<dbReference type="Proteomes" id="UP000007305">
    <property type="component" value="Chromosome 1"/>
</dbReference>
<dbReference type="AlphaFoldDB" id="A0A804M170"/>
<dbReference type="Gramene" id="Zm00001eb051420_T001">
    <property type="protein sequence ID" value="Zm00001eb051420_P001"/>
    <property type="gene ID" value="Zm00001eb051420"/>
</dbReference>
<keyword evidence="2" id="KW-1185">Reference proteome</keyword>
<sequence length="98" mass="11263">MGTRYSDERNLRPQRIDFSGQQSLKIITSFSFIICYSDLIWATFFGNNAGEFQTSLESIQNSLADGLLKLTEQCQQKYRLAKYIPDSHAKGFKDDKKV</sequence>
<dbReference type="EnsemblPlants" id="Zm00001eb051420_T001">
    <property type="protein sequence ID" value="Zm00001eb051420_P001"/>
    <property type="gene ID" value="Zm00001eb051420"/>
</dbReference>